<proteinExistence type="predicted"/>
<sequence>MGNRSIRPLTLAAIAMGALGLAGLGGCKMGGGNSGPRVSVAASQAQTVSSYFSIYAHGPTRVMVPVEGQKAALLLDFPNESKTISGTGRLHVFAETASEDMIEAWWNNQYSDALFPDAAEPVETISLGGKLEIVSAEMTGTERPREDQSYDVMAVTYRIADVPADRFTLEGFEGETTVYVMMEGKRP</sequence>
<reference evidence="1" key="1">
    <citation type="journal article" date="2014" name="Int. J. Syst. Evol. Microbiol.">
        <title>Complete genome sequence of Corynebacterium casei LMG S-19264T (=DSM 44701T), isolated from a smear-ripened cheese.</title>
        <authorList>
            <consortium name="US DOE Joint Genome Institute (JGI-PGF)"/>
            <person name="Walter F."/>
            <person name="Albersmeier A."/>
            <person name="Kalinowski J."/>
            <person name="Ruckert C."/>
        </authorList>
    </citation>
    <scope>NUCLEOTIDE SEQUENCE</scope>
    <source>
        <strain evidence="1">CGMCC 1.12921</strain>
    </source>
</reference>
<organism evidence="1 2">
    <name type="scientific">Aquisalinus flavus</name>
    <dbReference type="NCBI Taxonomy" id="1526572"/>
    <lineage>
        <taxon>Bacteria</taxon>
        <taxon>Pseudomonadati</taxon>
        <taxon>Pseudomonadota</taxon>
        <taxon>Alphaproteobacteria</taxon>
        <taxon>Parvularculales</taxon>
        <taxon>Parvularculaceae</taxon>
        <taxon>Aquisalinus</taxon>
    </lineage>
</organism>
<keyword evidence="2" id="KW-1185">Reference proteome</keyword>
<gene>
    <name evidence="1" type="ORF">GCM10011342_04330</name>
</gene>
<accession>A0A8J2V4B4</accession>
<name>A0A8J2V4B4_9PROT</name>
<dbReference type="EMBL" id="BMGH01000001">
    <property type="protein sequence ID" value="GGC98537.1"/>
    <property type="molecule type" value="Genomic_DNA"/>
</dbReference>
<dbReference type="PROSITE" id="PS51257">
    <property type="entry name" value="PROKAR_LIPOPROTEIN"/>
    <property type="match status" value="1"/>
</dbReference>
<dbReference type="RefSeq" id="WP_188159651.1">
    <property type="nucleotide sequence ID" value="NZ_BMGH01000001.1"/>
</dbReference>
<dbReference type="Proteomes" id="UP000613582">
    <property type="component" value="Unassembled WGS sequence"/>
</dbReference>
<comment type="caution">
    <text evidence="1">The sequence shown here is derived from an EMBL/GenBank/DDBJ whole genome shotgun (WGS) entry which is preliminary data.</text>
</comment>
<evidence type="ECO:0000313" key="1">
    <source>
        <dbReference type="EMBL" id="GGC98537.1"/>
    </source>
</evidence>
<reference evidence="1" key="2">
    <citation type="submission" date="2020-09" db="EMBL/GenBank/DDBJ databases">
        <authorList>
            <person name="Sun Q."/>
            <person name="Zhou Y."/>
        </authorList>
    </citation>
    <scope>NUCLEOTIDE SEQUENCE</scope>
    <source>
        <strain evidence="1">CGMCC 1.12921</strain>
    </source>
</reference>
<dbReference type="AlphaFoldDB" id="A0A8J2V4B4"/>
<evidence type="ECO:0000313" key="2">
    <source>
        <dbReference type="Proteomes" id="UP000613582"/>
    </source>
</evidence>
<protein>
    <submittedName>
        <fullName evidence="1">Uncharacterized protein</fullName>
    </submittedName>
</protein>